<keyword evidence="6" id="KW-0812">Transmembrane</keyword>
<dbReference type="eggNOG" id="ENOG502S7A5">
    <property type="taxonomic scope" value="Eukaryota"/>
</dbReference>
<keyword evidence="6" id="KW-0472">Membrane</keyword>
<comment type="subcellular location">
    <subcellularLocation>
        <location evidence="4">Secreted</location>
        <location evidence="4">Extracellular space</location>
        <location evidence="4">Apoplast</location>
    </subcellularLocation>
</comment>
<dbReference type="HOGENOM" id="CLU_087111_1_1_1"/>
<dbReference type="InterPro" id="IPR004265">
    <property type="entry name" value="Dirigent"/>
</dbReference>
<evidence type="ECO:0000256" key="6">
    <source>
        <dbReference type="SAM" id="Phobius"/>
    </source>
</evidence>
<dbReference type="Gene3D" id="2.40.480.10">
    <property type="entry name" value="Allene oxide cyclase-like"/>
    <property type="match status" value="1"/>
</dbReference>
<protein>
    <recommendedName>
        <fullName evidence="4">Dirigent protein</fullName>
    </recommendedName>
</protein>
<name>A0A0D9WUN0_9ORYZ</name>
<dbReference type="InterPro" id="IPR044859">
    <property type="entry name" value="Allene_oxi_cyc_Dirigent"/>
</dbReference>
<proteinExistence type="inferred from homology"/>
<evidence type="ECO:0000256" key="1">
    <source>
        <dbReference type="ARBA" id="ARBA00010746"/>
    </source>
</evidence>
<dbReference type="GO" id="GO:0048046">
    <property type="term" value="C:apoplast"/>
    <property type="evidence" value="ECO:0007669"/>
    <property type="project" value="UniProtKB-SubCell"/>
</dbReference>
<evidence type="ECO:0000256" key="4">
    <source>
        <dbReference type="RuleBase" id="RU363099"/>
    </source>
</evidence>
<comment type="similarity">
    <text evidence="1 4">Belongs to the plant dirigent protein family.</text>
</comment>
<sequence length="229" mass="25118">MAWMKQQAQSSSGHQQQQLPSIVVYLAAATVLIMLPWRQWLNDAVSDENVTHLHFFMHDVMTGPEATAFDVVNGTGKAFDVVGGLRFGQVVVMDDLLTAGVDPSSSPAVGRTQGFYVFSDMDVPALLFCMNVVLTAGPYAGSSLTILGRDHITEPLRELSVVGGTGEFRMAKGYVLWKTASWSFRENAVLELDVFVHTRRRRRQSPESSPSPLFQTMTTKTAASSSRST</sequence>
<evidence type="ECO:0000313" key="7">
    <source>
        <dbReference type="EnsemblPlants" id="LPERR07G00390.1"/>
    </source>
</evidence>
<keyword evidence="6" id="KW-1133">Transmembrane helix</keyword>
<keyword evidence="8" id="KW-1185">Reference proteome</keyword>
<dbReference type="GO" id="GO:0009699">
    <property type="term" value="P:phenylpropanoid biosynthetic process"/>
    <property type="evidence" value="ECO:0007669"/>
    <property type="project" value="UniProtKB-ARBA"/>
</dbReference>
<evidence type="ECO:0000256" key="3">
    <source>
        <dbReference type="ARBA" id="ARBA00022525"/>
    </source>
</evidence>
<reference evidence="7 8" key="1">
    <citation type="submission" date="2012-08" db="EMBL/GenBank/DDBJ databases">
        <title>Oryza genome evolution.</title>
        <authorList>
            <person name="Wing R.A."/>
        </authorList>
    </citation>
    <scope>NUCLEOTIDE SEQUENCE</scope>
</reference>
<comment type="subunit">
    <text evidence="2 4">Homodimer.</text>
</comment>
<dbReference type="Gramene" id="LPERR07G00390.1">
    <property type="protein sequence ID" value="LPERR07G00390.1"/>
    <property type="gene ID" value="LPERR07G00390"/>
</dbReference>
<dbReference type="PANTHER" id="PTHR21495">
    <property type="entry name" value="NUCLEOPORIN-RELATED"/>
    <property type="match status" value="1"/>
</dbReference>
<organism evidence="7 8">
    <name type="scientific">Leersia perrieri</name>
    <dbReference type="NCBI Taxonomy" id="77586"/>
    <lineage>
        <taxon>Eukaryota</taxon>
        <taxon>Viridiplantae</taxon>
        <taxon>Streptophyta</taxon>
        <taxon>Embryophyta</taxon>
        <taxon>Tracheophyta</taxon>
        <taxon>Spermatophyta</taxon>
        <taxon>Magnoliopsida</taxon>
        <taxon>Liliopsida</taxon>
        <taxon>Poales</taxon>
        <taxon>Poaceae</taxon>
        <taxon>BOP clade</taxon>
        <taxon>Oryzoideae</taxon>
        <taxon>Oryzeae</taxon>
        <taxon>Oryzinae</taxon>
        <taxon>Leersia</taxon>
    </lineage>
</organism>
<evidence type="ECO:0000256" key="5">
    <source>
        <dbReference type="SAM" id="MobiDB-lite"/>
    </source>
</evidence>
<dbReference type="EnsemblPlants" id="LPERR07G00390.1">
    <property type="protein sequence ID" value="LPERR07G00390.1"/>
    <property type="gene ID" value="LPERR07G00390"/>
</dbReference>
<reference evidence="8" key="2">
    <citation type="submission" date="2013-12" db="EMBL/GenBank/DDBJ databases">
        <authorList>
            <person name="Yu Y."/>
            <person name="Lee S."/>
            <person name="de Baynast K."/>
            <person name="Wissotski M."/>
            <person name="Liu L."/>
            <person name="Talag J."/>
            <person name="Goicoechea J."/>
            <person name="Angelova A."/>
            <person name="Jetty R."/>
            <person name="Kudrna D."/>
            <person name="Golser W."/>
            <person name="Rivera L."/>
            <person name="Zhang J."/>
            <person name="Wing R."/>
        </authorList>
    </citation>
    <scope>NUCLEOTIDE SEQUENCE</scope>
</reference>
<feature type="transmembrane region" description="Helical" evidence="6">
    <location>
        <begin position="125"/>
        <end position="147"/>
    </location>
</feature>
<feature type="transmembrane region" description="Helical" evidence="6">
    <location>
        <begin position="21"/>
        <end position="40"/>
    </location>
</feature>
<reference evidence="7" key="3">
    <citation type="submission" date="2015-04" db="UniProtKB">
        <authorList>
            <consortium name="EnsemblPlants"/>
        </authorList>
    </citation>
    <scope>IDENTIFICATION</scope>
</reference>
<feature type="compositionally biased region" description="Low complexity" evidence="5">
    <location>
        <begin position="206"/>
        <end position="229"/>
    </location>
</feature>
<feature type="region of interest" description="Disordered" evidence="5">
    <location>
        <begin position="200"/>
        <end position="229"/>
    </location>
</feature>
<dbReference type="Pfam" id="PF03018">
    <property type="entry name" value="Dirigent"/>
    <property type="match status" value="1"/>
</dbReference>
<keyword evidence="3 4" id="KW-0964">Secreted</keyword>
<dbReference type="AlphaFoldDB" id="A0A0D9WUN0"/>
<evidence type="ECO:0000256" key="2">
    <source>
        <dbReference type="ARBA" id="ARBA00011738"/>
    </source>
</evidence>
<keyword evidence="4" id="KW-0052">Apoplast</keyword>
<comment type="function">
    <text evidence="4">Dirigent proteins impart stereoselectivity on the phenoxy radical-coupling reaction, yielding optically active lignans from two molecules of coniferyl alcohol in the biosynthesis of lignans, flavonolignans, and alkaloids and thus plays a central role in plant secondary metabolism.</text>
</comment>
<dbReference type="STRING" id="77586.A0A0D9WUN0"/>
<dbReference type="Proteomes" id="UP000032180">
    <property type="component" value="Chromosome 7"/>
</dbReference>
<accession>A0A0D9WUN0</accession>
<evidence type="ECO:0000313" key="8">
    <source>
        <dbReference type="Proteomes" id="UP000032180"/>
    </source>
</evidence>